<dbReference type="Pfam" id="PF19992">
    <property type="entry name" value="DUF6427"/>
    <property type="match status" value="1"/>
</dbReference>
<feature type="transmembrane region" description="Helical" evidence="1">
    <location>
        <begin position="240"/>
        <end position="258"/>
    </location>
</feature>
<name>A0A934PL53_9FLAO</name>
<evidence type="ECO:0008006" key="4">
    <source>
        <dbReference type="Google" id="ProtNLM"/>
    </source>
</evidence>
<accession>A0A934PL53</accession>
<keyword evidence="1" id="KW-0472">Membrane</keyword>
<organism evidence="2 3">
    <name type="scientific">Flavobacterium agrisoli</name>
    <dbReference type="NCBI Taxonomy" id="2793066"/>
    <lineage>
        <taxon>Bacteria</taxon>
        <taxon>Pseudomonadati</taxon>
        <taxon>Bacteroidota</taxon>
        <taxon>Flavobacteriia</taxon>
        <taxon>Flavobacteriales</taxon>
        <taxon>Flavobacteriaceae</taxon>
        <taxon>Flavobacterium</taxon>
    </lineage>
</organism>
<evidence type="ECO:0000256" key="1">
    <source>
        <dbReference type="SAM" id="Phobius"/>
    </source>
</evidence>
<feature type="transmembrane region" description="Helical" evidence="1">
    <location>
        <begin position="42"/>
        <end position="62"/>
    </location>
</feature>
<feature type="transmembrane region" description="Helical" evidence="1">
    <location>
        <begin position="290"/>
        <end position="307"/>
    </location>
</feature>
<dbReference type="EMBL" id="JAEHFV010000002">
    <property type="protein sequence ID" value="MBK0369607.1"/>
    <property type="molecule type" value="Genomic_DNA"/>
</dbReference>
<feature type="transmembrane region" description="Helical" evidence="1">
    <location>
        <begin position="161"/>
        <end position="190"/>
    </location>
</feature>
<feature type="transmembrane region" description="Helical" evidence="1">
    <location>
        <begin position="127"/>
        <end position="155"/>
    </location>
</feature>
<feature type="transmembrane region" description="Helical" evidence="1">
    <location>
        <begin position="74"/>
        <end position="90"/>
    </location>
</feature>
<comment type="caution">
    <text evidence="2">The sequence shown here is derived from an EMBL/GenBank/DDBJ whole genome shotgun (WGS) entry which is preliminary data.</text>
</comment>
<protein>
    <recommendedName>
        <fullName evidence="4">Beta-carotene 15,15'-monooxygenase</fullName>
    </recommendedName>
</protein>
<proteinExistence type="predicted"/>
<reference evidence="2" key="1">
    <citation type="submission" date="2020-12" db="EMBL/GenBank/DDBJ databases">
        <title>Bacterial novel species Flavobacterium sp. SE-1-e isolated from soil.</title>
        <authorList>
            <person name="Jung H.-Y."/>
        </authorList>
    </citation>
    <scope>NUCLEOTIDE SEQUENCE</scope>
    <source>
        <strain evidence="2">SE-1-e</strain>
    </source>
</reference>
<feature type="transmembrane region" description="Helical" evidence="1">
    <location>
        <begin position="12"/>
        <end position="30"/>
    </location>
</feature>
<evidence type="ECO:0000313" key="3">
    <source>
        <dbReference type="Proteomes" id="UP000609172"/>
    </source>
</evidence>
<keyword evidence="1" id="KW-1133">Transmembrane helix</keyword>
<feature type="transmembrane region" description="Helical" evidence="1">
    <location>
        <begin position="210"/>
        <end position="228"/>
    </location>
</feature>
<sequence length="309" mass="35639">MITSIFKKSTPLNYSLIIILMLLFFFIYQFQDLSWFGSVFGIAEKIGLLLLIFGSFLLTNFITKKNGLSKDNTYVLFFNFLLLLFFPDSFSKPNIILANFFLLLALRRLLSLQSLKSAKEKIFDASLWILVASLFQFWCILFLVLVFISIIFHVSGDYRNWILPLIAFFTVGTLFLVAALIFNIDILSFYQNRALVYFRISYFTNNAQNWALSIYFTVTLFFVLSMLTTLSKRPLLLHASYKKVLAYFFIAVLVYLISPNKSNDLLVFTVAPLAIMATSHIEFVQHKINNELTFAVLILCSVVVFFAQL</sequence>
<feature type="transmembrane region" description="Helical" evidence="1">
    <location>
        <begin position="96"/>
        <end position="115"/>
    </location>
</feature>
<dbReference type="RefSeq" id="WP_200105526.1">
    <property type="nucleotide sequence ID" value="NZ_JAEHFV010000002.1"/>
</dbReference>
<dbReference type="InterPro" id="IPR045625">
    <property type="entry name" value="DUF6427"/>
</dbReference>
<keyword evidence="3" id="KW-1185">Reference proteome</keyword>
<keyword evidence="1" id="KW-0812">Transmembrane</keyword>
<evidence type="ECO:0000313" key="2">
    <source>
        <dbReference type="EMBL" id="MBK0369607.1"/>
    </source>
</evidence>
<dbReference type="AlphaFoldDB" id="A0A934PL53"/>
<gene>
    <name evidence="2" type="ORF">I5M07_07115</name>
</gene>
<feature type="transmembrane region" description="Helical" evidence="1">
    <location>
        <begin position="265"/>
        <end position="284"/>
    </location>
</feature>
<dbReference type="Proteomes" id="UP000609172">
    <property type="component" value="Unassembled WGS sequence"/>
</dbReference>